<gene>
    <name evidence="1" type="ORF">C5E45_20670</name>
</gene>
<sequence length="133" mass="14581">MSSHQTGLCIMYRLPSVYSMPRIVFDRISARVSAHIPPGAGWPAAADDAYRYFPNEGPPEFCFAIHCQPNWLAYATFTTAVALLAEHTDTEPPSGELEALVIELSARLRVWVSGRAGVTAFWPTLTVADTQPS</sequence>
<name>A0A2S6AMJ2_9NOCA</name>
<protein>
    <submittedName>
        <fullName evidence="1">Uncharacterized protein</fullName>
    </submittedName>
</protein>
<dbReference type="EMBL" id="PSZC01000014">
    <property type="protein sequence ID" value="PPJ36461.1"/>
    <property type="molecule type" value="Genomic_DNA"/>
</dbReference>
<dbReference type="Proteomes" id="UP000239874">
    <property type="component" value="Unassembled WGS sequence"/>
</dbReference>
<organism evidence="1 2">
    <name type="scientific">Nocardia nova</name>
    <dbReference type="NCBI Taxonomy" id="37330"/>
    <lineage>
        <taxon>Bacteria</taxon>
        <taxon>Bacillati</taxon>
        <taxon>Actinomycetota</taxon>
        <taxon>Actinomycetes</taxon>
        <taxon>Mycobacteriales</taxon>
        <taxon>Nocardiaceae</taxon>
        <taxon>Nocardia</taxon>
    </lineage>
</organism>
<reference evidence="1 2" key="1">
    <citation type="submission" date="2018-02" db="EMBL/GenBank/DDBJ databases">
        <title>8 Nocardia nova and 1 Nocardia cyriacigeorgica strain used for evolution to TMP-SMX.</title>
        <authorList>
            <person name="Mehta H."/>
            <person name="Weng J."/>
            <person name="Shamoo Y."/>
        </authorList>
    </citation>
    <scope>NUCLEOTIDE SEQUENCE [LARGE SCALE GENOMIC DNA]</scope>
    <source>
        <strain evidence="1 2">MDA3139</strain>
    </source>
</reference>
<evidence type="ECO:0000313" key="1">
    <source>
        <dbReference type="EMBL" id="PPJ36461.1"/>
    </source>
</evidence>
<evidence type="ECO:0000313" key="2">
    <source>
        <dbReference type="Proteomes" id="UP000239874"/>
    </source>
</evidence>
<accession>A0A2S6AMJ2</accession>
<dbReference type="AlphaFoldDB" id="A0A2S6AMJ2"/>
<proteinExistence type="predicted"/>
<comment type="caution">
    <text evidence="1">The sequence shown here is derived from an EMBL/GenBank/DDBJ whole genome shotgun (WGS) entry which is preliminary data.</text>
</comment>